<dbReference type="Pfam" id="PF07992">
    <property type="entry name" value="Pyr_redox_2"/>
    <property type="match status" value="1"/>
</dbReference>
<protein>
    <submittedName>
        <fullName evidence="4">Pyridine nucleotide-disulfide oxidoreductase</fullName>
    </submittedName>
</protein>
<dbReference type="GO" id="GO:0016491">
    <property type="term" value="F:oxidoreductase activity"/>
    <property type="evidence" value="ECO:0007669"/>
    <property type="project" value="UniProtKB-KW"/>
</dbReference>
<dbReference type="AlphaFoldDB" id="A0A511MZW0"/>
<comment type="caution">
    <text evidence="4">The sequence shown here is derived from an EMBL/GenBank/DDBJ whole genome shotgun (WGS) entry which is preliminary data.</text>
</comment>
<accession>A0A511MZW0</accession>
<evidence type="ECO:0000256" key="1">
    <source>
        <dbReference type="ARBA" id="ARBA00022630"/>
    </source>
</evidence>
<evidence type="ECO:0000313" key="5">
    <source>
        <dbReference type="Proteomes" id="UP000321306"/>
    </source>
</evidence>
<keyword evidence="1" id="KW-0285">Flavoprotein</keyword>
<evidence type="ECO:0000313" key="4">
    <source>
        <dbReference type="EMBL" id="GEM46092.1"/>
    </source>
</evidence>
<name>A0A511MZW0_DEIC1</name>
<feature type="domain" description="FAD/NAD(P)-binding" evidence="3">
    <location>
        <begin position="7"/>
        <end position="301"/>
    </location>
</feature>
<dbReference type="Gene3D" id="3.50.50.60">
    <property type="entry name" value="FAD/NAD(P)-binding domain"/>
    <property type="match status" value="2"/>
</dbReference>
<dbReference type="Proteomes" id="UP000321306">
    <property type="component" value="Unassembled WGS sequence"/>
</dbReference>
<keyword evidence="5" id="KW-1185">Reference proteome</keyword>
<dbReference type="InterPro" id="IPR023753">
    <property type="entry name" value="FAD/NAD-binding_dom"/>
</dbReference>
<evidence type="ECO:0000256" key="2">
    <source>
        <dbReference type="ARBA" id="ARBA00023002"/>
    </source>
</evidence>
<dbReference type="PANTHER" id="PTHR48105">
    <property type="entry name" value="THIOREDOXIN REDUCTASE 1-RELATED-RELATED"/>
    <property type="match status" value="1"/>
</dbReference>
<dbReference type="InterPro" id="IPR036188">
    <property type="entry name" value="FAD/NAD-bd_sf"/>
</dbReference>
<reference evidence="4 5" key="1">
    <citation type="submission" date="2019-07" db="EMBL/GenBank/DDBJ databases">
        <title>Whole genome shotgun sequence of Deinococcus cellulosilyticus NBRC 106333.</title>
        <authorList>
            <person name="Hosoyama A."/>
            <person name="Uohara A."/>
            <person name="Ohji S."/>
            <person name="Ichikawa N."/>
        </authorList>
    </citation>
    <scope>NUCLEOTIDE SEQUENCE [LARGE SCALE GENOMIC DNA]</scope>
    <source>
        <strain evidence="4 5">NBRC 106333</strain>
    </source>
</reference>
<dbReference type="SUPFAM" id="SSF51905">
    <property type="entry name" value="FAD/NAD(P)-binding domain"/>
    <property type="match status" value="1"/>
</dbReference>
<organism evidence="4 5">
    <name type="scientific">Deinococcus cellulosilyticus (strain DSM 18568 / NBRC 106333 / KACC 11606 / 5516J-15)</name>
    <dbReference type="NCBI Taxonomy" id="1223518"/>
    <lineage>
        <taxon>Bacteria</taxon>
        <taxon>Thermotogati</taxon>
        <taxon>Deinococcota</taxon>
        <taxon>Deinococci</taxon>
        <taxon>Deinococcales</taxon>
        <taxon>Deinococcaceae</taxon>
        <taxon>Deinococcus</taxon>
    </lineage>
</organism>
<proteinExistence type="predicted"/>
<evidence type="ECO:0000259" key="3">
    <source>
        <dbReference type="Pfam" id="PF07992"/>
    </source>
</evidence>
<dbReference type="EMBL" id="BJXB01000006">
    <property type="protein sequence ID" value="GEM46092.1"/>
    <property type="molecule type" value="Genomic_DNA"/>
</dbReference>
<dbReference type="PRINTS" id="PR00368">
    <property type="entry name" value="FADPNR"/>
</dbReference>
<dbReference type="PRINTS" id="PR00469">
    <property type="entry name" value="PNDRDTASEII"/>
</dbReference>
<dbReference type="RefSeq" id="WP_146883910.1">
    <property type="nucleotide sequence ID" value="NZ_BJXB01000006.1"/>
</dbReference>
<dbReference type="InterPro" id="IPR050097">
    <property type="entry name" value="Ferredoxin-NADP_redctase_2"/>
</dbReference>
<gene>
    <name evidence="4" type="ORF">DC3_17270</name>
</gene>
<sequence>MIESQLYDTIIIGGGPAGLTAALHLAFHKRKVLVVDRRTGPLWYTTTPLWNVPGFIGKPGVTIQKTMLKEAQEAGAEVVKDSIVEVSGSEGHFQLTGEKGVYQARTLLLATGVARHHPLVNGDFEPWFKYAAKGNTYYCPDCESPELLGQDVVVIESHNPNGGVSQGSYLAEFASRVRLLLTGPTEFKPEWEAKRKELGFDVIEGQIQDVEGSKGRVHALILNDGTRVEADAYYVSNPKFPRNDLAKQLGAEIGPRDHIVTGPRGQLRKAGGLDTEFIPGVWAAGDVQPQTQQVTIAMGSGNKAAVMIDQHLTHLQLRQLGKTQDVVTAHD</sequence>
<dbReference type="OrthoDB" id="9806179at2"/>
<keyword evidence="2" id="KW-0560">Oxidoreductase</keyword>